<evidence type="ECO:0000256" key="6">
    <source>
        <dbReference type="ARBA" id="ARBA00038999"/>
    </source>
</evidence>
<dbReference type="PANTHER" id="PTHR48013">
    <property type="entry name" value="DUAL SPECIFICITY MITOGEN-ACTIVATED PROTEIN KINASE KINASE 5-RELATED"/>
    <property type="match status" value="1"/>
</dbReference>
<comment type="catalytic activity">
    <reaction evidence="9">
        <text>L-tyrosyl-[protein] + ATP = O-phospho-L-tyrosyl-[protein] + ADP + H(+)</text>
        <dbReference type="Rhea" id="RHEA:10596"/>
        <dbReference type="Rhea" id="RHEA-COMP:10136"/>
        <dbReference type="Rhea" id="RHEA-COMP:20101"/>
        <dbReference type="ChEBI" id="CHEBI:15378"/>
        <dbReference type="ChEBI" id="CHEBI:30616"/>
        <dbReference type="ChEBI" id="CHEBI:46858"/>
        <dbReference type="ChEBI" id="CHEBI:61978"/>
        <dbReference type="ChEBI" id="CHEBI:456216"/>
        <dbReference type="EC" id="2.7.12.2"/>
    </reaction>
</comment>
<proteinExistence type="inferred from homology"/>
<comment type="similarity">
    <text evidence="5">Belongs to the protein kinase superfamily. STE Ser/Thr protein kinase family. MAP kinase kinase subfamily.</text>
</comment>
<organism evidence="12">
    <name type="scientific">Lotharella oceanica</name>
    <dbReference type="NCBI Taxonomy" id="641309"/>
    <lineage>
        <taxon>Eukaryota</taxon>
        <taxon>Sar</taxon>
        <taxon>Rhizaria</taxon>
        <taxon>Cercozoa</taxon>
        <taxon>Chlorarachniophyceae</taxon>
        <taxon>Lotharella</taxon>
    </lineage>
</organism>
<dbReference type="Pfam" id="PF00069">
    <property type="entry name" value="Pkinase"/>
    <property type="match status" value="1"/>
</dbReference>
<dbReference type="PROSITE" id="PS00107">
    <property type="entry name" value="PROTEIN_KINASE_ATP"/>
    <property type="match status" value="1"/>
</dbReference>
<dbReference type="PANTHER" id="PTHR48013:SF9">
    <property type="entry name" value="DUAL SPECIFICITY MITOGEN-ACTIVATED PROTEIN KINASE KINASE 5"/>
    <property type="match status" value="1"/>
</dbReference>
<dbReference type="AlphaFoldDB" id="A0A7S2THA3"/>
<name>A0A7S2THA3_9EUKA</name>
<dbReference type="GO" id="GO:0004708">
    <property type="term" value="F:MAP kinase kinase activity"/>
    <property type="evidence" value="ECO:0007669"/>
    <property type="project" value="UniProtKB-EC"/>
</dbReference>
<accession>A0A7S2THA3</accession>
<keyword evidence="3" id="KW-0418">Kinase</keyword>
<protein>
    <recommendedName>
        <fullName evidence="6">mitogen-activated protein kinase kinase</fullName>
        <ecNumber evidence="6">2.7.12.2</ecNumber>
    </recommendedName>
</protein>
<evidence type="ECO:0000256" key="1">
    <source>
        <dbReference type="ARBA" id="ARBA00022679"/>
    </source>
</evidence>
<dbReference type="GO" id="GO:0005524">
    <property type="term" value="F:ATP binding"/>
    <property type="evidence" value="ECO:0007669"/>
    <property type="project" value="UniProtKB-UniRule"/>
</dbReference>
<gene>
    <name evidence="12" type="ORF">LSP00402_LOCUS1168</name>
</gene>
<dbReference type="Gene3D" id="1.10.510.10">
    <property type="entry name" value="Transferase(Phosphotransferase) domain 1"/>
    <property type="match status" value="1"/>
</dbReference>
<keyword evidence="1" id="KW-0808">Transferase</keyword>
<evidence type="ECO:0000256" key="3">
    <source>
        <dbReference type="ARBA" id="ARBA00022777"/>
    </source>
</evidence>
<evidence type="ECO:0000313" key="12">
    <source>
        <dbReference type="EMBL" id="CAD9746167.1"/>
    </source>
</evidence>
<dbReference type="InterPro" id="IPR000719">
    <property type="entry name" value="Prot_kinase_dom"/>
</dbReference>
<sequence length="478" mass="54704">MTRIFNLFCVCAEKGVHGRIIPESKDSIPACEKQRFSEEPSERPSMEYTLEDHVLMIDDVPRIPQIDIIDDDEDEDSIKRTRESLSSLRFESDHEEGKNHILITDEGLSVRKPNKSEMKWQSKITTDEYISIRELGRGAGGFVELALHAPTMRLVALKFVSIEDHEHVRQLRNEILTFTHDRILHPNILQCDGGCLNSTKAVCKLQYMDIGSLKSIVARSGAIPEKYLRPMARQILSGLAHLHDLKIIHRDLKPENILASSEGILKIADFGIAKCVPRQTKFKDVVGTQWIQSPERVKKRQYSFSADIWSFGMCMMYCAEGGVPVSRDYWAFVETIAEQKLPEIGRRFSKQFRHFVDQCLRLCPEHRPEAAKALKHPGLTKKSDDGKLDQFFAHTLSKRKSIQDINSILSKLNSWVREHPDEQATRMTELCRIAKDPRIQKVTSALMVDEAVFCKELKQILRNSSSTSPQQHKACMMH</sequence>
<dbReference type="InterPro" id="IPR011009">
    <property type="entry name" value="Kinase-like_dom_sf"/>
</dbReference>
<feature type="domain" description="Protein kinase" evidence="11">
    <location>
        <begin position="129"/>
        <end position="379"/>
    </location>
</feature>
<reference evidence="12" key="1">
    <citation type="submission" date="2021-01" db="EMBL/GenBank/DDBJ databases">
        <authorList>
            <person name="Corre E."/>
            <person name="Pelletier E."/>
            <person name="Niang G."/>
            <person name="Scheremetjew M."/>
            <person name="Finn R."/>
            <person name="Kale V."/>
            <person name="Holt S."/>
            <person name="Cochrane G."/>
            <person name="Meng A."/>
            <person name="Brown T."/>
            <person name="Cohen L."/>
        </authorList>
    </citation>
    <scope>NUCLEOTIDE SEQUENCE</scope>
    <source>
        <strain evidence="12">CCMP622</strain>
    </source>
</reference>
<comment type="catalytic activity">
    <reaction evidence="8">
        <text>L-threonyl-[protein] + ATP = O-phospho-L-threonyl-[protein] + ADP + H(+)</text>
        <dbReference type="Rhea" id="RHEA:46608"/>
        <dbReference type="Rhea" id="RHEA-COMP:11060"/>
        <dbReference type="Rhea" id="RHEA-COMP:11605"/>
        <dbReference type="ChEBI" id="CHEBI:15378"/>
        <dbReference type="ChEBI" id="CHEBI:30013"/>
        <dbReference type="ChEBI" id="CHEBI:30616"/>
        <dbReference type="ChEBI" id="CHEBI:61977"/>
        <dbReference type="ChEBI" id="CHEBI:456216"/>
        <dbReference type="EC" id="2.7.12.2"/>
    </reaction>
</comment>
<feature type="binding site" evidence="10">
    <location>
        <position position="158"/>
    </location>
    <ligand>
        <name>ATP</name>
        <dbReference type="ChEBI" id="CHEBI:30616"/>
    </ligand>
</feature>
<dbReference type="EC" id="2.7.12.2" evidence="6"/>
<evidence type="ECO:0000259" key="11">
    <source>
        <dbReference type="PROSITE" id="PS50011"/>
    </source>
</evidence>
<dbReference type="PROSITE" id="PS50011">
    <property type="entry name" value="PROTEIN_KINASE_DOM"/>
    <property type="match status" value="1"/>
</dbReference>
<comment type="catalytic activity">
    <reaction evidence="7">
        <text>L-seryl-[protein] + ATP = O-phospho-L-seryl-[protein] + ADP + H(+)</text>
        <dbReference type="Rhea" id="RHEA:17989"/>
        <dbReference type="Rhea" id="RHEA-COMP:9863"/>
        <dbReference type="Rhea" id="RHEA-COMP:11604"/>
        <dbReference type="ChEBI" id="CHEBI:15378"/>
        <dbReference type="ChEBI" id="CHEBI:29999"/>
        <dbReference type="ChEBI" id="CHEBI:30616"/>
        <dbReference type="ChEBI" id="CHEBI:83421"/>
        <dbReference type="ChEBI" id="CHEBI:456216"/>
        <dbReference type="EC" id="2.7.12.2"/>
    </reaction>
</comment>
<evidence type="ECO:0000256" key="5">
    <source>
        <dbReference type="ARBA" id="ARBA00038035"/>
    </source>
</evidence>
<evidence type="ECO:0000256" key="9">
    <source>
        <dbReference type="ARBA" id="ARBA00051693"/>
    </source>
</evidence>
<evidence type="ECO:0000256" key="8">
    <source>
        <dbReference type="ARBA" id="ARBA00049299"/>
    </source>
</evidence>
<dbReference type="SUPFAM" id="SSF56112">
    <property type="entry name" value="Protein kinase-like (PK-like)"/>
    <property type="match status" value="1"/>
</dbReference>
<evidence type="ECO:0000256" key="4">
    <source>
        <dbReference type="ARBA" id="ARBA00022840"/>
    </source>
</evidence>
<dbReference type="EMBL" id="HBHP01001791">
    <property type="protein sequence ID" value="CAD9746167.1"/>
    <property type="molecule type" value="Transcribed_RNA"/>
</dbReference>
<evidence type="ECO:0000256" key="10">
    <source>
        <dbReference type="PROSITE-ProRule" id="PRU10141"/>
    </source>
</evidence>
<evidence type="ECO:0000256" key="2">
    <source>
        <dbReference type="ARBA" id="ARBA00022741"/>
    </source>
</evidence>
<keyword evidence="2 10" id="KW-0547">Nucleotide-binding</keyword>
<evidence type="ECO:0000256" key="7">
    <source>
        <dbReference type="ARBA" id="ARBA00049014"/>
    </source>
</evidence>
<dbReference type="InterPro" id="IPR017441">
    <property type="entry name" value="Protein_kinase_ATP_BS"/>
</dbReference>
<dbReference type="SMART" id="SM00220">
    <property type="entry name" value="S_TKc"/>
    <property type="match status" value="1"/>
</dbReference>
<keyword evidence="4 10" id="KW-0067">ATP-binding</keyword>